<comment type="similarity">
    <text evidence="1">Belongs to the IFRD family.</text>
</comment>
<dbReference type="InterPro" id="IPR016024">
    <property type="entry name" value="ARM-type_fold"/>
</dbReference>
<dbReference type="InterPro" id="IPR011989">
    <property type="entry name" value="ARM-like"/>
</dbReference>
<dbReference type="InterPro" id="IPR007701">
    <property type="entry name" value="Interferon-rel_develop_reg_N"/>
</dbReference>
<proteinExistence type="evidence at transcript level"/>
<sequence length="438" mass="47769">SAEGPFSARETCRALLVAGGTFRGSSRLEASLAPSSSDDESNADTASVLSCASESRCGSDGTVGDGDVEEAVLHDDFEDKLKEAIEGTSQKSAKGRLSCLEAIRKALSNRYLYDFLIDRPTTVCDFVERGLRKGRGEEQGVSATLAALACVHYGAGEESAGLFQTLRQPLTTLLLDAAQPPSVRAKCATAIGLCCFVAESDNYPVVQSCMESLWQALSGAKPSTGNTPASVLHGASLLAWGLLLTIAPVDRLLALAKSSIGRLQELLESPDLDLRIAAGEVIAIIYEVARDYDDNFEEPPDALCNQLRQLATDSQKFRAKKERRQQRSTFRDVYRAVHEGTSPDITVKFGREVLELDTWSRKLQYDAFCQLLGSGMNLHLAANELLRDIFELGPVIAADDHIISKVTKFERHMVNMASCRARTKTRNRLRDKRADVYA</sequence>
<dbReference type="InterPro" id="IPR039777">
    <property type="entry name" value="IFRD"/>
</dbReference>
<dbReference type="Pfam" id="PF04836">
    <property type="entry name" value="IFRD_C"/>
    <property type="match status" value="1"/>
</dbReference>
<feature type="domain" description="Interferon-related developmental regulator C-terminal" evidence="2">
    <location>
        <begin position="383"/>
        <end position="434"/>
    </location>
</feature>
<dbReference type="PANTHER" id="PTHR12354">
    <property type="entry name" value="INTERFERON-RELATED DEVELOPMENTAL REGULATOR"/>
    <property type="match status" value="1"/>
</dbReference>
<protein>
    <submittedName>
        <fullName evidence="4">Putative interferon-related protein pc4</fullName>
    </submittedName>
</protein>
<dbReference type="Gene3D" id="1.25.10.10">
    <property type="entry name" value="Leucine-rich Repeat Variant"/>
    <property type="match status" value="1"/>
</dbReference>
<accession>A0A023GK31</accession>
<evidence type="ECO:0000259" key="2">
    <source>
        <dbReference type="Pfam" id="PF04836"/>
    </source>
</evidence>
<organism evidence="4">
    <name type="scientific">Amblyomma triste</name>
    <name type="common">Neotropical tick</name>
    <dbReference type="NCBI Taxonomy" id="251400"/>
    <lineage>
        <taxon>Eukaryota</taxon>
        <taxon>Metazoa</taxon>
        <taxon>Ecdysozoa</taxon>
        <taxon>Arthropoda</taxon>
        <taxon>Chelicerata</taxon>
        <taxon>Arachnida</taxon>
        <taxon>Acari</taxon>
        <taxon>Parasitiformes</taxon>
        <taxon>Ixodida</taxon>
        <taxon>Ixodoidea</taxon>
        <taxon>Ixodidae</taxon>
        <taxon>Amblyomminae</taxon>
        <taxon>Amblyomma</taxon>
    </lineage>
</organism>
<reference evidence="4" key="1">
    <citation type="submission" date="2014-03" db="EMBL/GenBank/DDBJ databases">
        <title>The sialotranscriptome of Amblyomma triste, Amblyomma parvum and Amblyomma cajennense ticks, uncovered by 454-based RNA-seq.</title>
        <authorList>
            <person name="Garcia G.R."/>
            <person name="Gardinassi L.G."/>
            <person name="Ribeiro J.M."/>
            <person name="Anatriello E."/>
            <person name="Ferreira B.R."/>
            <person name="Moreira H.N."/>
            <person name="Mafra C."/>
            <person name="Olegario M.M."/>
            <person name="Szabo P.J."/>
            <person name="Miranda-Santos I.K."/>
            <person name="Maruyama S.R."/>
        </authorList>
    </citation>
    <scope>NUCLEOTIDE SEQUENCE</scope>
    <source>
        <strain evidence="4">Mato Grasso do Sul</strain>
        <tissue evidence="4">Salivary glands</tissue>
    </source>
</reference>
<name>A0A023GK31_AMBTT</name>
<dbReference type="AlphaFoldDB" id="A0A023GK31"/>
<feature type="non-terminal residue" evidence="4">
    <location>
        <position position="1"/>
    </location>
</feature>
<evidence type="ECO:0000259" key="3">
    <source>
        <dbReference type="Pfam" id="PF05004"/>
    </source>
</evidence>
<dbReference type="Pfam" id="PF05004">
    <property type="entry name" value="IFRD"/>
    <property type="match status" value="1"/>
</dbReference>
<feature type="domain" description="Interferon-related developmental regulator N-terminal" evidence="3">
    <location>
        <begin position="46"/>
        <end position="337"/>
    </location>
</feature>
<evidence type="ECO:0000256" key="1">
    <source>
        <dbReference type="ARBA" id="ARBA00008828"/>
    </source>
</evidence>
<dbReference type="EMBL" id="GBBM01001134">
    <property type="protein sequence ID" value="JAC34284.1"/>
    <property type="molecule type" value="mRNA"/>
</dbReference>
<evidence type="ECO:0000313" key="4">
    <source>
        <dbReference type="EMBL" id="JAC34284.1"/>
    </source>
</evidence>
<dbReference type="InterPro" id="IPR006921">
    <property type="entry name" value="Interferon-rel_develop_reg_C"/>
</dbReference>
<dbReference type="SUPFAM" id="SSF48371">
    <property type="entry name" value="ARM repeat"/>
    <property type="match status" value="1"/>
</dbReference>
<dbReference type="PANTHER" id="PTHR12354:SF1">
    <property type="entry name" value="INTERFERON-RELATED DEVELOPMENTAL REGULATOR 1"/>
    <property type="match status" value="1"/>
</dbReference>